<evidence type="ECO:0000256" key="2">
    <source>
        <dbReference type="ARBA" id="ARBA00029447"/>
    </source>
</evidence>
<evidence type="ECO:0000313" key="10">
    <source>
        <dbReference type="Proteomes" id="UP001053296"/>
    </source>
</evidence>
<dbReference type="Gene3D" id="3.30.450.20">
    <property type="entry name" value="PAS domain"/>
    <property type="match status" value="1"/>
</dbReference>
<feature type="domain" description="Methyl-accepting transducer" evidence="5">
    <location>
        <begin position="402"/>
        <end position="638"/>
    </location>
</feature>
<dbReference type="CDD" id="cd00130">
    <property type="entry name" value="PAS"/>
    <property type="match status" value="1"/>
</dbReference>
<dbReference type="PROSITE" id="PS50113">
    <property type="entry name" value="PAC"/>
    <property type="match status" value="1"/>
</dbReference>
<dbReference type="Gene3D" id="6.10.340.10">
    <property type="match status" value="1"/>
</dbReference>
<evidence type="ECO:0000259" key="8">
    <source>
        <dbReference type="PROSITE" id="PS50885"/>
    </source>
</evidence>
<feature type="domain" description="PAS" evidence="6">
    <location>
        <begin position="260"/>
        <end position="305"/>
    </location>
</feature>
<feature type="domain" description="HAMP" evidence="8">
    <location>
        <begin position="210"/>
        <end position="262"/>
    </location>
</feature>
<dbReference type="SMART" id="SM00283">
    <property type="entry name" value="MA"/>
    <property type="match status" value="1"/>
</dbReference>
<dbReference type="PROSITE" id="PS50111">
    <property type="entry name" value="CHEMOTAXIS_TRANSDUC_2"/>
    <property type="match status" value="1"/>
</dbReference>
<protein>
    <submittedName>
        <fullName evidence="9">Chemoreceptor protein A</fullName>
    </submittedName>
</protein>
<keyword evidence="10" id="KW-1185">Reference proteome</keyword>
<dbReference type="InterPro" id="IPR000014">
    <property type="entry name" value="PAS"/>
</dbReference>
<organism evidence="9 10">
    <name type="scientific">Pseudodesulfovibrio sediminis</name>
    <dbReference type="NCBI Taxonomy" id="2810563"/>
    <lineage>
        <taxon>Bacteria</taxon>
        <taxon>Pseudomonadati</taxon>
        <taxon>Thermodesulfobacteriota</taxon>
        <taxon>Desulfovibrionia</taxon>
        <taxon>Desulfovibrionales</taxon>
        <taxon>Desulfovibrionaceae</taxon>
    </lineage>
</organism>
<dbReference type="Gene3D" id="1.10.287.950">
    <property type="entry name" value="Methyl-accepting chemotaxis protein"/>
    <property type="match status" value="1"/>
</dbReference>
<dbReference type="RefSeq" id="WP_229596656.1">
    <property type="nucleotide sequence ID" value="NZ_AP024485.1"/>
</dbReference>
<dbReference type="InterPro" id="IPR004089">
    <property type="entry name" value="MCPsignal_dom"/>
</dbReference>
<evidence type="ECO:0000259" key="7">
    <source>
        <dbReference type="PROSITE" id="PS50113"/>
    </source>
</evidence>
<dbReference type="PRINTS" id="PR00260">
    <property type="entry name" value="CHEMTRNSDUCR"/>
</dbReference>
<keyword evidence="4" id="KW-0472">Membrane</keyword>
<gene>
    <name evidence="9" type="primary">dcrA</name>
    <name evidence="9" type="ORF">PSDVSF_17460</name>
</gene>
<dbReference type="SMART" id="SM00091">
    <property type="entry name" value="PAS"/>
    <property type="match status" value="1"/>
</dbReference>
<keyword evidence="4" id="KW-1133">Transmembrane helix</keyword>
<evidence type="ECO:0000313" key="9">
    <source>
        <dbReference type="EMBL" id="BCS88504.1"/>
    </source>
</evidence>
<dbReference type="Pfam" id="PF00015">
    <property type="entry name" value="MCPsignal"/>
    <property type="match status" value="1"/>
</dbReference>
<reference evidence="9" key="1">
    <citation type="journal article" date="2022" name="Arch. Microbiol.">
        <title>Pseudodesulfovibrio sediminis sp. nov., a mesophilic and neutrophilic sulfate-reducing bacterium isolated from sediment of a brackish lake.</title>
        <authorList>
            <person name="Takahashi A."/>
            <person name="Kojima H."/>
            <person name="Watanabe M."/>
            <person name="Fukui M."/>
        </authorList>
    </citation>
    <scope>NUCLEOTIDE SEQUENCE</scope>
    <source>
        <strain evidence="9">SF6</strain>
    </source>
</reference>
<dbReference type="InterPro" id="IPR004090">
    <property type="entry name" value="Chemotax_Me-accpt_rcpt"/>
</dbReference>
<evidence type="ECO:0000259" key="5">
    <source>
        <dbReference type="PROSITE" id="PS50111"/>
    </source>
</evidence>
<evidence type="ECO:0000256" key="3">
    <source>
        <dbReference type="PROSITE-ProRule" id="PRU00284"/>
    </source>
</evidence>
<evidence type="ECO:0000256" key="4">
    <source>
        <dbReference type="SAM" id="Phobius"/>
    </source>
</evidence>
<dbReference type="InterPro" id="IPR035965">
    <property type="entry name" value="PAS-like_dom_sf"/>
</dbReference>
<dbReference type="SMART" id="SM00304">
    <property type="entry name" value="HAMP"/>
    <property type="match status" value="2"/>
</dbReference>
<dbReference type="PROSITE" id="PS50885">
    <property type="entry name" value="HAMP"/>
    <property type="match status" value="1"/>
</dbReference>
<dbReference type="Proteomes" id="UP001053296">
    <property type="component" value="Chromosome"/>
</dbReference>
<dbReference type="CDD" id="cd06225">
    <property type="entry name" value="HAMP"/>
    <property type="match status" value="1"/>
</dbReference>
<dbReference type="CDD" id="cd11386">
    <property type="entry name" value="MCP_signal"/>
    <property type="match status" value="1"/>
</dbReference>
<dbReference type="SUPFAM" id="SSF58104">
    <property type="entry name" value="Methyl-accepting chemotaxis protein (MCP) signaling domain"/>
    <property type="match status" value="1"/>
</dbReference>
<dbReference type="InterPro" id="IPR000700">
    <property type="entry name" value="PAS-assoc_C"/>
</dbReference>
<feature type="domain" description="PAC" evidence="7">
    <location>
        <begin position="335"/>
        <end position="387"/>
    </location>
</feature>
<dbReference type="InterPro" id="IPR001610">
    <property type="entry name" value="PAC"/>
</dbReference>
<dbReference type="PANTHER" id="PTHR32089">
    <property type="entry name" value="METHYL-ACCEPTING CHEMOTAXIS PROTEIN MCPB"/>
    <property type="match status" value="1"/>
</dbReference>
<feature type="transmembrane region" description="Helical" evidence="4">
    <location>
        <begin position="12"/>
        <end position="33"/>
    </location>
</feature>
<keyword evidence="4" id="KW-0812">Transmembrane</keyword>
<dbReference type="SMART" id="SM00086">
    <property type="entry name" value="PAC"/>
    <property type="match status" value="1"/>
</dbReference>
<dbReference type="PANTHER" id="PTHR32089:SF112">
    <property type="entry name" value="LYSOZYME-LIKE PROTEIN-RELATED"/>
    <property type="match status" value="1"/>
</dbReference>
<dbReference type="Gene3D" id="3.30.450.290">
    <property type="match status" value="1"/>
</dbReference>
<dbReference type="EMBL" id="AP024485">
    <property type="protein sequence ID" value="BCS88504.1"/>
    <property type="molecule type" value="Genomic_DNA"/>
</dbReference>
<evidence type="ECO:0000256" key="1">
    <source>
        <dbReference type="ARBA" id="ARBA00023224"/>
    </source>
</evidence>
<evidence type="ECO:0000259" key="6">
    <source>
        <dbReference type="PROSITE" id="PS50112"/>
    </source>
</evidence>
<dbReference type="Pfam" id="PF00672">
    <property type="entry name" value="HAMP"/>
    <property type="match status" value="1"/>
</dbReference>
<comment type="similarity">
    <text evidence="2">Belongs to the methyl-accepting chemotaxis (MCP) protein family.</text>
</comment>
<name>A0ABM7P6F7_9BACT</name>
<dbReference type="InterPro" id="IPR003660">
    <property type="entry name" value="HAMP_dom"/>
</dbReference>
<dbReference type="NCBIfam" id="TIGR00229">
    <property type="entry name" value="sensory_box"/>
    <property type="match status" value="1"/>
</dbReference>
<dbReference type="Pfam" id="PF13426">
    <property type="entry name" value="PAS_9"/>
    <property type="match status" value="1"/>
</dbReference>
<sequence>MNFIRKSLGVKVALLSSLLTVIAFAGLFLYTSFSTYEHTMSEVESAAARVADMLYIAIEDPMSVGDNEGTDIKFLQMAERYPDTKVYLIDYKGEITYSTDSSAVRRMIFDVRNEEGLPDLVRKSLVENIAEGDLMEIDGQRHFAEVKTIKNNPFCYHCHGRSHEILGAMVVAVDVGPQFAALEDNQLRSAGISVLGVVALLAALIVFMRLSVVKPITSIAATAEEVSKGDLDANFSVKGQDEMASLAGYLTDMVDQIKDQLQYNQSVLSGIVVPLFVTDDTLQFQFINPPLQTILGLSEDEVSGRLVQEIFTCDDGDEEEGSCNAGDVLASGEATSGHFNYHRADGTTYPLMYEASPLKDADGETVGVICVLIDLTREEEDKKNIEQQQQNLLEVANEVTEVANSLNVASDALTKHMEQLARGVDTTADQTSQVATAMEEMNATVLEVAKNASETAQAAARANAVAAEGGKVVGKTVGEINSVAAITENLAEALASLSSRAENIGKVMAVINDIADQTNLLALNAAIEAARAGEAGRGFAVVADEVRKLAEKTMDATKEVEGAISLIQQSTSDVVQEMDTAKERVLNTSGMAQEAGGVLEEVVDHSNSISDMVNGIAAAAEEQSATSDEINNRVTQINTLSQDVLSGIRESNRGIQEVSEMASNLAGLVSKFRN</sequence>
<dbReference type="SUPFAM" id="SSF55785">
    <property type="entry name" value="PYP-like sensor domain (PAS domain)"/>
    <property type="match status" value="1"/>
</dbReference>
<accession>A0ABM7P6F7</accession>
<proteinExistence type="inferred from homology"/>
<dbReference type="PROSITE" id="PS50112">
    <property type="entry name" value="PAS"/>
    <property type="match status" value="1"/>
</dbReference>
<keyword evidence="1 3" id="KW-0807">Transducer</keyword>